<evidence type="ECO:0000256" key="2">
    <source>
        <dbReference type="ARBA" id="ARBA00004141"/>
    </source>
</evidence>
<evidence type="ECO:0000256" key="4">
    <source>
        <dbReference type="ARBA" id="ARBA00022989"/>
    </source>
</evidence>
<dbReference type="InterPro" id="IPR013525">
    <property type="entry name" value="ABC2_TM"/>
</dbReference>
<dbReference type="AlphaFoldDB" id="A0A2G2Y8P2"/>
<accession>A0A2G2Y8P2</accession>
<dbReference type="GO" id="GO:0140359">
    <property type="term" value="F:ABC-type transporter activity"/>
    <property type="evidence" value="ECO:0007669"/>
    <property type="project" value="InterPro"/>
</dbReference>
<feature type="domain" description="ABC-2 type transporter transmembrane" evidence="6">
    <location>
        <begin position="57"/>
        <end position="117"/>
    </location>
</feature>
<dbReference type="STRING" id="4072.A0A2G2Y8P2"/>
<dbReference type="PANTHER" id="PTHR48040:SF14">
    <property type="entry name" value="ABC TRANSPORTER DOMAIN-CONTAINING PROTEIN"/>
    <property type="match status" value="1"/>
</dbReference>
<evidence type="ECO:0000256" key="5">
    <source>
        <dbReference type="ARBA" id="ARBA00023136"/>
    </source>
</evidence>
<evidence type="ECO:0000256" key="3">
    <source>
        <dbReference type="ARBA" id="ARBA00022692"/>
    </source>
</evidence>
<keyword evidence="9" id="KW-1185">Reference proteome</keyword>
<proteinExistence type="predicted"/>
<dbReference type="PANTHER" id="PTHR48040">
    <property type="entry name" value="PLEIOTROPIC DRUG RESISTANCE PROTEIN 1-LIKE ISOFORM X1"/>
    <property type="match status" value="1"/>
</dbReference>
<protein>
    <submittedName>
        <fullName evidence="8">Uncharacterized protein</fullName>
    </submittedName>
</protein>
<comment type="subcellular location">
    <subcellularLocation>
        <location evidence="2">Membrane</location>
        <topology evidence="2">Multi-pass membrane protein</topology>
    </subcellularLocation>
</comment>
<dbReference type="Pfam" id="PF01061">
    <property type="entry name" value="ABC2_membrane"/>
    <property type="match status" value="1"/>
</dbReference>
<keyword evidence="5" id="KW-0472">Membrane</keyword>
<sequence>MNTERGETIPKTSYSLLYINMACNTPMHKTLLDAVFRLPRTLLKTLGSDTKFVMPQIWSKSQDLFNVMGSMYAIVIFFGVQNTSSVQPVVDVELTVFYRERAARMYSVIPYAFGQLIHLDRFQEEVIKLLLAGIEAILSSDDLQVASEDAVYDFFLKWTRAHYPLIDEC</sequence>
<dbReference type="EMBL" id="AYRZ02000012">
    <property type="protein sequence ID" value="PHT65921.1"/>
    <property type="molecule type" value="Genomic_DNA"/>
</dbReference>
<evidence type="ECO:0000259" key="6">
    <source>
        <dbReference type="Pfam" id="PF01061"/>
    </source>
</evidence>
<evidence type="ECO:0000256" key="1">
    <source>
        <dbReference type="ARBA" id="ARBA00002668"/>
    </source>
</evidence>
<comment type="function">
    <text evidence="1">May act as a substrate-specific adapter of an E3 ubiquitin-protein ligase complex (CUL3-RBX1-BTB) which mediates the ubiquitination and subsequent proteasomal degradation of target proteins.</text>
</comment>
<comment type="caution">
    <text evidence="8">The sequence shown here is derived from an EMBL/GenBank/DDBJ whole genome shotgun (WGS) entry which is preliminary data.</text>
</comment>
<reference evidence="8 9" key="1">
    <citation type="journal article" date="2014" name="Nat. Genet.">
        <title>Genome sequence of the hot pepper provides insights into the evolution of pungency in Capsicum species.</title>
        <authorList>
            <person name="Kim S."/>
            <person name="Park M."/>
            <person name="Yeom S.I."/>
            <person name="Kim Y.M."/>
            <person name="Lee J.M."/>
            <person name="Lee H.A."/>
            <person name="Seo E."/>
            <person name="Choi J."/>
            <person name="Cheong K."/>
            <person name="Kim K.T."/>
            <person name="Jung K."/>
            <person name="Lee G.W."/>
            <person name="Oh S.K."/>
            <person name="Bae C."/>
            <person name="Kim S.B."/>
            <person name="Lee H.Y."/>
            <person name="Kim S.Y."/>
            <person name="Kim M.S."/>
            <person name="Kang B.C."/>
            <person name="Jo Y.D."/>
            <person name="Yang H.B."/>
            <person name="Jeong H.J."/>
            <person name="Kang W.H."/>
            <person name="Kwon J.K."/>
            <person name="Shin C."/>
            <person name="Lim J.Y."/>
            <person name="Park J.H."/>
            <person name="Huh J.H."/>
            <person name="Kim J.S."/>
            <person name="Kim B.D."/>
            <person name="Cohen O."/>
            <person name="Paran I."/>
            <person name="Suh M.C."/>
            <person name="Lee S.B."/>
            <person name="Kim Y.K."/>
            <person name="Shin Y."/>
            <person name="Noh S.J."/>
            <person name="Park J."/>
            <person name="Seo Y.S."/>
            <person name="Kwon S.Y."/>
            <person name="Kim H.A."/>
            <person name="Park J.M."/>
            <person name="Kim H.J."/>
            <person name="Choi S.B."/>
            <person name="Bosland P.W."/>
            <person name="Reeves G."/>
            <person name="Jo S.H."/>
            <person name="Lee B.W."/>
            <person name="Cho H.T."/>
            <person name="Choi H.S."/>
            <person name="Lee M.S."/>
            <person name="Yu Y."/>
            <person name="Do Choi Y."/>
            <person name="Park B.S."/>
            <person name="van Deynze A."/>
            <person name="Ashrafi H."/>
            <person name="Hill T."/>
            <person name="Kim W.T."/>
            <person name="Pai H.S."/>
            <person name="Ahn H.K."/>
            <person name="Yeam I."/>
            <person name="Giovannoni J.J."/>
            <person name="Rose J.K."/>
            <person name="Sorensen I."/>
            <person name="Lee S.J."/>
            <person name="Kim R.W."/>
            <person name="Choi I.Y."/>
            <person name="Choi B.S."/>
            <person name="Lim J.S."/>
            <person name="Lee Y.H."/>
            <person name="Choi D."/>
        </authorList>
    </citation>
    <scope>NUCLEOTIDE SEQUENCE [LARGE SCALE GENOMIC DNA]</scope>
    <source>
        <strain evidence="9">cv. CM334</strain>
    </source>
</reference>
<keyword evidence="3" id="KW-0812">Transmembrane</keyword>
<dbReference type="Proteomes" id="UP000222542">
    <property type="component" value="Unassembled WGS sequence"/>
</dbReference>
<organism evidence="8 9">
    <name type="scientific">Capsicum annuum</name>
    <name type="common">Capsicum pepper</name>
    <dbReference type="NCBI Taxonomy" id="4072"/>
    <lineage>
        <taxon>Eukaryota</taxon>
        <taxon>Viridiplantae</taxon>
        <taxon>Streptophyta</taxon>
        <taxon>Embryophyta</taxon>
        <taxon>Tracheophyta</taxon>
        <taxon>Spermatophyta</taxon>
        <taxon>Magnoliopsida</taxon>
        <taxon>eudicotyledons</taxon>
        <taxon>Gunneridae</taxon>
        <taxon>Pentapetalae</taxon>
        <taxon>asterids</taxon>
        <taxon>lamiids</taxon>
        <taxon>Solanales</taxon>
        <taxon>Solanaceae</taxon>
        <taxon>Solanoideae</taxon>
        <taxon>Capsiceae</taxon>
        <taxon>Capsicum</taxon>
    </lineage>
</organism>
<gene>
    <name evidence="8" type="ORF">T459_30346</name>
</gene>
<dbReference type="Pfam" id="PF07707">
    <property type="entry name" value="BACK"/>
    <property type="match status" value="1"/>
</dbReference>
<evidence type="ECO:0000259" key="7">
    <source>
        <dbReference type="Pfam" id="PF07707"/>
    </source>
</evidence>
<keyword evidence="4" id="KW-1133">Transmembrane helix</keyword>
<evidence type="ECO:0000313" key="8">
    <source>
        <dbReference type="EMBL" id="PHT65921.1"/>
    </source>
</evidence>
<reference evidence="8 9" key="2">
    <citation type="journal article" date="2017" name="Genome Biol.">
        <title>New reference genome sequences of hot pepper reveal the massive evolution of plant disease-resistance genes by retroduplication.</title>
        <authorList>
            <person name="Kim S."/>
            <person name="Park J."/>
            <person name="Yeom S.I."/>
            <person name="Kim Y.M."/>
            <person name="Seo E."/>
            <person name="Kim K.T."/>
            <person name="Kim M.S."/>
            <person name="Lee J.M."/>
            <person name="Cheong K."/>
            <person name="Shin H.S."/>
            <person name="Kim S.B."/>
            <person name="Han K."/>
            <person name="Lee J."/>
            <person name="Park M."/>
            <person name="Lee H.A."/>
            <person name="Lee H.Y."/>
            <person name="Lee Y."/>
            <person name="Oh S."/>
            <person name="Lee J.H."/>
            <person name="Choi E."/>
            <person name="Choi E."/>
            <person name="Lee S.E."/>
            <person name="Jeon J."/>
            <person name="Kim H."/>
            <person name="Choi G."/>
            <person name="Song H."/>
            <person name="Lee J."/>
            <person name="Lee S.C."/>
            <person name="Kwon J.K."/>
            <person name="Lee H.Y."/>
            <person name="Koo N."/>
            <person name="Hong Y."/>
            <person name="Kim R.W."/>
            <person name="Kang W.H."/>
            <person name="Huh J.H."/>
            <person name="Kang B.C."/>
            <person name="Yang T.J."/>
            <person name="Lee Y.H."/>
            <person name="Bennetzen J.L."/>
            <person name="Choi D."/>
        </authorList>
    </citation>
    <scope>NUCLEOTIDE SEQUENCE [LARGE SCALE GENOMIC DNA]</scope>
    <source>
        <strain evidence="9">cv. CM334</strain>
    </source>
</reference>
<evidence type="ECO:0000313" key="9">
    <source>
        <dbReference type="Proteomes" id="UP000222542"/>
    </source>
</evidence>
<dbReference type="GO" id="GO:0016020">
    <property type="term" value="C:membrane"/>
    <property type="evidence" value="ECO:0007669"/>
    <property type="project" value="UniProtKB-SubCell"/>
</dbReference>
<dbReference type="InterPro" id="IPR011705">
    <property type="entry name" value="BACK"/>
</dbReference>
<name>A0A2G2Y8P2_CAPAN</name>
<dbReference type="Gene3D" id="1.25.40.420">
    <property type="match status" value="1"/>
</dbReference>
<feature type="domain" description="BACK" evidence="7">
    <location>
        <begin position="123"/>
        <end position="162"/>
    </location>
</feature>
<dbReference type="Gramene" id="PHT65921">
    <property type="protein sequence ID" value="PHT65921"/>
    <property type="gene ID" value="T459_30346"/>
</dbReference>